<accession>A0A382Q319</accession>
<sequence>MRRDGLSRPIRLALLHEIISSEVTVFDYGCGRGDDINRLKRRGVATEGWDPHHKPNAKQRPANVVNLGYVVNVVEDPIERQQTLRKAWQLARNVLVVSARLDHELDDAHVAAFGDGWLTNQGTFQKFFTHEELGDWIGAVLGEQPIAAGPGVYYVFRNADERERYLASRFRRPVALPRSRLSDDDYKNHKQILDPLIEFVGERGRLPAVHELDEIAAL</sequence>
<feature type="non-terminal residue" evidence="1">
    <location>
        <position position="218"/>
    </location>
</feature>
<organism evidence="1">
    <name type="scientific">marine metagenome</name>
    <dbReference type="NCBI Taxonomy" id="408172"/>
    <lineage>
        <taxon>unclassified sequences</taxon>
        <taxon>metagenomes</taxon>
        <taxon>ecological metagenomes</taxon>
    </lineage>
</organism>
<evidence type="ECO:0000313" key="1">
    <source>
        <dbReference type="EMBL" id="SVC79457.1"/>
    </source>
</evidence>
<dbReference type="InterPro" id="IPR024019">
    <property type="entry name" value="CHP04096"/>
</dbReference>
<dbReference type="AlphaFoldDB" id="A0A382Q319"/>
<proteinExistence type="predicted"/>
<protein>
    <recommendedName>
        <fullName evidence="2">DNA phosphorothioation-associated methyltransferase</fullName>
    </recommendedName>
</protein>
<gene>
    <name evidence="1" type="ORF">METZ01_LOCUS332311</name>
</gene>
<evidence type="ECO:0008006" key="2">
    <source>
        <dbReference type="Google" id="ProtNLM"/>
    </source>
</evidence>
<dbReference type="EMBL" id="UINC01111326">
    <property type="protein sequence ID" value="SVC79457.1"/>
    <property type="molecule type" value="Genomic_DNA"/>
</dbReference>
<name>A0A382Q319_9ZZZZ</name>
<reference evidence="1" key="1">
    <citation type="submission" date="2018-05" db="EMBL/GenBank/DDBJ databases">
        <authorList>
            <person name="Lanie J.A."/>
            <person name="Ng W.-L."/>
            <person name="Kazmierczak K.M."/>
            <person name="Andrzejewski T.M."/>
            <person name="Davidsen T.M."/>
            <person name="Wayne K.J."/>
            <person name="Tettelin H."/>
            <person name="Glass J.I."/>
            <person name="Rusch D."/>
            <person name="Podicherti R."/>
            <person name="Tsui H.-C.T."/>
            <person name="Winkler M.E."/>
        </authorList>
    </citation>
    <scope>NUCLEOTIDE SEQUENCE</scope>
</reference>
<dbReference type="NCBIfam" id="TIGR04096">
    <property type="entry name" value="dnd_rel_methyl"/>
    <property type="match status" value="1"/>
</dbReference>